<dbReference type="AlphaFoldDB" id="A0A382SJ35"/>
<proteinExistence type="predicted"/>
<gene>
    <name evidence="2" type="ORF">METZ01_LOCUS362339</name>
</gene>
<accession>A0A382SJ35</accession>
<evidence type="ECO:0000259" key="1">
    <source>
        <dbReference type="Pfam" id="PF17726"/>
    </source>
</evidence>
<name>A0A382SJ35_9ZZZZ</name>
<dbReference type="EMBL" id="UINC01129237">
    <property type="protein sequence ID" value="SVD09485.1"/>
    <property type="molecule type" value="Genomic_DNA"/>
</dbReference>
<feature type="domain" description="Dam-replacing protein HTH" evidence="1">
    <location>
        <begin position="2"/>
        <end position="49"/>
    </location>
</feature>
<dbReference type="InterPro" id="IPR041368">
    <property type="entry name" value="DRP_C"/>
</dbReference>
<evidence type="ECO:0000313" key="2">
    <source>
        <dbReference type="EMBL" id="SVD09485.1"/>
    </source>
</evidence>
<dbReference type="Pfam" id="PF17726">
    <property type="entry name" value="DpnI_C"/>
    <property type="match status" value="1"/>
</dbReference>
<dbReference type="InterPro" id="IPR036388">
    <property type="entry name" value="WH-like_DNA-bd_sf"/>
</dbReference>
<dbReference type="Gene3D" id="1.10.10.10">
    <property type="entry name" value="Winged helix-like DNA-binding domain superfamily/Winged helix DNA-binding domain"/>
    <property type="match status" value="1"/>
</dbReference>
<feature type="non-terminal residue" evidence="2">
    <location>
        <position position="49"/>
    </location>
</feature>
<organism evidence="2">
    <name type="scientific">marine metagenome</name>
    <dbReference type="NCBI Taxonomy" id="408172"/>
    <lineage>
        <taxon>unclassified sequences</taxon>
        <taxon>metagenomes</taxon>
        <taxon>ecological metagenomes</taxon>
    </lineage>
</organism>
<protein>
    <recommendedName>
        <fullName evidence="1">Dam-replacing protein HTH domain-containing protein</fullName>
    </recommendedName>
</protein>
<reference evidence="2" key="1">
    <citation type="submission" date="2018-05" db="EMBL/GenBank/DDBJ databases">
        <authorList>
            <person name="Lanie J.A."/>
            <person name="Ng W.-L."/>
            <person name="Kazmierczak K.M."/>
            <person name="Andrzejewski T.M."/>
            <person name="Davidsen T.M."/>
            <person name="Wayne K.J."/>
            <person name="Tettelin H."/>
            <person name="Glass J.I."/>
            <person name="Rusch D."/>
            <person name="Podicherti R."/>
            <person name="Tsui H.-C.T."/>
            <person name="Winkler M.E."/>
        </authorList>
    </citation>
    <scope>NUCLEOTIDE SEQUENCE</scope>
</reference>
<sequence>MNWRDLVLDCVQDLCGKKKNREFSLDEIYRYENEMREHYPDNHHIEDKI</sequence>